<feature type="compositionally biased region" description="Polar residues" evidence="1">
    <location>
        <begin position="33"/>
        <end position="51"/>
    </location>
</feature>
<feature type="compositionally biased region" description="Low complexity" evidence="1">
    <location>
        <begin position="217"/>
        <end position="228"/>
    </location>
</feature>
<evidence type="ECO:0000313" key="3">
    <source>
        <dbReference type="Proteomes" id="UP000813461"/>
    </source>
</evidence>
<feature type="region of interest" description="Disordered" evidence="1">
    <location>
        <begin position="1"/>
        <end position="51"/>
    </location>
</feature>
<feature type="compositionally biased region" description="Polar residues" evidence="1">
    <location>
        <begin position="183"/>
        <end position="192"/>
    </location>
</feature>
<proteinExistence type="predicted"/>
<feature type="compositionally biased region" description="Polar residues" evidence="1">
    <location>
        <begin position="157"/>
        <end position="166"/>
    </location>
</feature>
<dbReference type="InterPro" id="IPR006461">
    <property type="entry name" value="PLAC_motif_containing"/>
</dbReference>
<feature type="compositionally biased region" description="Pro residues" evidence="1">
    <location>
        <begin position="196"/>
        <end position="205"/>
    </location>
</feature>
<dbReference type="Proteomes" id="UP000813461">
    <property type="component" value="Unassembled WGS sequence"/>
</dbReference>
<keyword evidence="3" id="KW-1185">Reference proteome</keyword>
<dbReference type="NCBIfam" id="TIGR01571">
    <property type="entry name" value="A_thal_Cys_rich"/>
    <property type="match status" value="1"/>
</dbReference>
<gene>
    <name evidence="2" type="ORF">FB567DRAFT_570834</name>
</gene>
<feature type="compositionally biased region" description="Polar residues" evidence="1">
    <location>
        <begin position="109"/>
        <end position="124"/>
    </location>
</feature>
<dbReference type="PANTHER" id="PTHR15907">
    <property type="entry name" value="DUF614 FAMILY PROTEIN-RELATED"/>
    <property type="match status" value="1"/>
</dbReference>
<feature type="region of interest" description="Disordered" evidence="1">
    <location>
        <begin position="109"/>
        <end position="249"/>
    </location>
</feature>
<feature type="compositionally biased region" description="Polar residues" evidence="1">
    <location>
        <begin position="1"/>
        <end position="19"/>
    </location>
</feature>
<dbReference type="OrthoDB" id="1045822at2759"/>
<reference evidence="2" key="1">
    <citation type="journal article" date="2021" name="Nat. Commun.">
        <title>Genetic determinants of endophytism in the Arabidopsis root mycobiome.</title>
        <authorList>
            <person name="Mesny F."/>
            <person name="Miyauchi S."/>
            <person name="Thiergart T."/>
            <person name="Pickel B."/>
            <person name="Atanasova L."/>
            <person name="Karlsson M."/>
            <person name="Huettel B."/>
            <person name="Barry K.W."/>
            <person name="Haridas S."/>
            <person name="Chen C."/>
            <person name="Bauer D."/>
            <person name="Andreopoulos W."/>
            <person name="Pangilinan J."/>
            <person name="LaButti K."/>
            <person name="Riley R."/>
            <person name="Lipzen A."/>
            <person name="Clum A."/>
            <person name="Drula E."/>
            <person name="Henrissat B."/>
            <person name="Kohler A."/>
            <person name="Grigoriev I.V."/>
            <person name="Martin F.M."/>
            <person name="Hacquard S."/>
        </authorList>
    </citation>
    <scope>NUCLEOTIDE SEQUENCE</scope>
    <source>
        <strain evidence="2">MPI-SDFR-AT-0120</strain>
    </source>
</reference>
<organism evidence="2 3">
    <name type="scientific">Paraphoma chrysanthemicola</name>
    <dbReference type="NCBI Taxonomy" id="798071"/>
    <lineage>
        <taxon>Eukaryota</taxon>
        <taxon>Fungi</taxon>
        <taxon>Dikarya</taxon>
        <taxon>Ascomycota</taxon>
        <taxon>Pezizomycotina</taxon>
        <taxon>Dothideomycetes</taxon>
        <taxon>Pleosporomycetidae</taxon>
        <taxon>Pleosporales</taxon>
        <taxon>Pleosporineae</taxon>
        <taxon>Phaeosphaeriaceae</taxon>
        <taxon>Paraphoma</taxon>
    </lineage>
</organism>
<comment type="caution">
    <text evidence="2">The sequence shown here is derived from an EMBL/GenBank/DDBJ whole genome shotgun (WGS) entry which is preliminary data.</text>
</comment>
<dbReference type="AlphaFoldDB" id="A0A8K0R4H3"/>
<dbReference type="EMBL" id="JAGMVJ010000013">
    <property type="protein sequence ID" value="KAH7083767.1"/>
    <property type="molecule type" value="Genomic_DNA"/>
</dbReference>
<sequence length="434" mass="47292">MATTIAFNLSQHSNANTRGSRGKLPSKKPPPMSTYSSNSRLSKLHNNAGTQNRHFSYAQTPVEHEAFFYVASPTDPPIPQIPQSHVQQQFQSPTTPIDPRPQSIFNPLTSAIPPQQDYAQPSSYTHDEKPPISPVSPHHGHPRAMSFSPVSPMPAPQTFSQLTHPAQPSPISVPPTSHARKMSNLSPINTNLTTHPMPPIPPTPPSGNQTSPLPHKTPITPISSISTSKEAKRDNRQSHAINEPYSPHNFSSTGTNNFHAVFSPDAAHGPNGLDFALHQPGQIAHPNMESVSSKEWSSSLCACGPDPSTCFTGLFCPCIVYGRTAYRLSQKSAKKDPTDMLGHSATNGHCMLMSVSCGLWWLFPMLQRTRIRHAYKLGGSFMGDLAKGCCCCCCVAVQNEREVKSREEASRRFAGPASTDVYTRSAGMAYKPQQ</sequence>
<name>A0A8K0R4H3_9PLEO</name>
<protein>
    <submittedName>
        <fullName evidence="2">PLAC8 family-domain-containing protein</fullName>
    </submittedName>
</protein>
<accession>A0A8K0R4H3</accession>
<evidence type="ECO:0000313" key="2">
    <source>
        <dbReference type="EMBL" id="KAH7083767.1"/>
    </source>
</evidence>
<dbReference type="Pfam" id="PF04749">
    <property type="entry name" value="PLAC8"/>
    <property type="match status" value="1"/>
</dbReference>
<evidence type="ECO:0000256" key="1">
    <source>
        <dbReference type="SAM" id="MobiDB-lite"/>
    </source>
</evidence>